<evidence type="ECO:0000313" key="2">
    <source>
        <dbReference type="EMBL" id="GJN31586.1"/>
    </source>
</evidence>
<name>A0AAV5F9L3_ELECO</name>
<evidence type="ECO:0000256" key="1">
    <source>
        <dbReference type="SAM" id="MobiDB-lite"/>
    </source>
</evidence>
<evidence type="ECO:0000313" key="3">
    <source>
        <dbReference type="Proteomes" id="UP001054889"/>
    </source>
</evidence>
<proteinExistence type="predicted"/>
<accession>A0AAV5F9L3</accession>
<gene>
    <name evidence="2" type="primary">gb20001</name>
    <name evidence="2" type="ORF">PR202_gb20001</name>
</gene>
<dbReference type="AlphaFoldDB" id="A0AAV5F9L3"/>
<reference evidence="2" key="1">
    <citation type="journal article" date="2018" name="DNA Res.">
        <title>Multiple hybrid de novo genome assembly of finger millet, an orphan allotetraploid crop.</title>
        <authorList>
            <person name="Hatakeyama M."/>
            <person name="Aluri S."/>
            <person name="Balachadran M.T."/>
            <person name="Sivarajan S.R."/>
            <person name="Patrignani A."/>
            <person name="Gruter S."/>
            <person name="Poveda L."/>
            <person name="Shimizu-Inatsugi R."/>
            <person name="Baeten J."/>
            <person name="Francoijs K.J."/>
            <person name="Nataraja K.N."/>
            <person name="Reddy Y.A.N."/>
            <person name="Phadnis S."/>
            <person name="Ravikumar R.L."/>
            <person name="Schlapbach R."/>
            <person name="Sreeman S.M."/>
            <person name="Shimizu K.K."/>
        </authorList>
    </citation>
    <scope>NUCLEOTIDE SEQUENCE</scope>
</reference>
<organism evidence="2 3">
    <name type="scientific">Eleusine coracana subsp. coracana</name>
    <dbReference type="NCBI Taxonomy" id="191504"/>
    <lineage>
        <taxon>Eukaryota</taxon>
        <taxon>Viridiplantae</taxon>
        <taxon>Streptophyta</taxon>
        <taxon>Embryophyta</taxon>
        <taxon>Tracheophyta</taxon>
        <taxon>Spermatophyta</taxon>
        <taxon>Magnoliopsida</taxon>
        <taxon>Liliopsida</taxon>
        <taxon>Poales</taxon>
        <taxon>Poaceae</taxon>
        <taxon>PACMAD clade</taxon>
        <taxon>Chloridoideae</taxon>
        <taxon>Cynodonteae</taxon>
        <taxon>Eleusininae</taxon>
        <taxon>Eleusine</taxon>
    </lineage>
</organism>
<evidence type="ECO:0008006" key="4">
    <source>
        <dbReference type="Google" id="ProtNLM"/>
    </source>
</evidence>
<sequence>MTFAPLLIRCLMVGMEAWMWVSSVMFYLSSRGTLRSVCRSTCFPSRSAMVRSSTVFFTIAAMTHVPRDPQGIVAWQHATTWIASHGPARWSGTVEVESNARRTARWTREREDDTAAHDIVSE</sequence>
<feature type="region of interest" description="Disordered" evidence="1">
    <location>
        <begin position="101"/>
        <end position="122"/>
    </location>
</feature>
<protein>
    <recommendedName>
        <fullName evidence="4">Secreted protein</fullName>
    </recommendedName>
</protein>
<dbReference type="EMBL" id="BQKI01000082">
    <property type="protein sequence ID" value="GJN31586.1"/>
    <property type="molecule type" value="Genomic_DNA"/>
</dbReference>
<dbReference type="Proteomes" id="UP001054889">
    <property type="component" value="Unassembled WGS sequence"/>
</dbReference>
<comment type="caution">
    <text evidence="2">The sequence shown here is derived from an EMBL/GenBank/DDBJ whole genome shotgun (WGS) entry which is preliminary data.</text>
</comment>
<keyword evidence="3" id="KW-1185">Reference proteome</keyword>
<reference evidence="2" key="2">
    <citation type="submission" date="2021-12" db="EMBL/GenBank/DDBJ databases">
        <title>Resequencing data analysis of finger millet.</title>
        <authorList>
            <person name="Hatakeyama M."/>
            <person name="Aluri S."/>
            <person name="Balachadran M.T."/>
            <person name="Sivarajan S.R."/>
            <person name="Poveda L."/>
            <person name="Shimizu-Inatsugi R."/>
            <person name="Schlapbach R."/>
            <person name="Sreeman S.M."/>
            <person name="Shimizu K.K."/>
        </authorList>
    </citation>
    <scope>NUCLEOTIDE SEQUENCE</scope>
</reference>
<feature type="compositionally biased region" description="Basic and acidic residues" evidence="1">
    <location>
        <begin position="106"/>
        <end position="122"/>
    </location>
</feature>